<comment type="pathway">
    <text evidence="1">Amino-sugar metabolism; N-acetylneuraminate degradation.</text>
</comment>
<organism evidence="14 15">
    <name type="scientific">Ciona intestinalis</name>
    <name type="common">Transparent sea squirt</name>
    <name type="synonym">Ascidia intestinalis</name>
    <dbReference type="NCBI Taxonomy" id="7719"/>
    <lineage>
        <taxon>Eukaryota</taxon>
        <taxon>Metazoa</taxon>
        <taxon>Chordata</taxon>
        <taxon>Tunicata</taxon>
        <taxon>Ascidiacea</taxon>
        <taxon>Phlebobranchia</taxon>
        <taxon>Cionidae</taxon>
        <taxon>Ciona</taxon>
    </lineage>
</organism>
<feature type="domain" description="Amidohydrolase-related" evidence="13">
    <location>
        <begin position="54"/>
        <end position="389"/>
    </location>
</feature>
<feature type="binding site" evidence="11">
    <location>
        <position position="146"/>
    </location>
    <ligand>
        <name>substrate</name>
    </ligand>
</feature>
<dbReference type="FunCoup" id="F6RNB7">
    <property type="interactions" value="13"/>
</dbReference>
<dbReference type="PIRSF" id="PIRSF038994">
    <property type="entry name" value="NagA"/>
    <property type="match status" value="1"/>
</dbReference>
<dbReference type="AlphaFoldDB" id="F6RNB7"/>
<dbReference type="GO" id="GO:0106279">
    <property type="term" value="P:negative regulation of UDP-N-acetylglucosamine biosynthetic process"/>
    <property type="evidence" value="ECO:0007669"/>
    <property type="project" value="UniProtKB-ARBA"/>
</dbReference>
<evidence type="ECO:0000256" key="5">
    <source>
        <dbReference type="ARBA" id="ARBA00022723"/>
    </source>
</evidence>
<dbReference type="InterPro" id="IPR006680">
    <property type="entry name" value="Amidohydro-rel"/>
</dbReference>
<comment type="catalytic activity">
    <reaction evidence="8 9">
        <text>N-acetyl-D-glucosamine 6-phosphate + H2O = D-glucosamine 6-phosphate + acetate</text>
        <dbReference type="Rhea" id="RHEA:22936"/>
        <dbReference type="ChEBI" id="CHEBI:15377"/>
        <dbReference type="ChEBI" id="CHEBI:30089"/>
        <dbReference type="ChEBI" id="CHEBI:57513"/>
        <dbReference type="ChEBI" id="CHEBI:58725"/>
        <dbReference type="EC" id="3.5.1.25"/>
    </reaction>
</comment>
<comment type="similarity">
    <text evidence="2 9">Belongs to the metallo-dependent hydrolases superfamily. NagA family.</text>
</comment>
<name>F6RNB7_CIOIN</name>
<dbReference type="PANTHER" id="PTHR11113">
    <property type="entry name" value="N-ACETYLGLUCOSAMINE-6-PHOSPHATE DEACETYLASE"/>
    <property type="match status" value="1"/>
</dbReference>
<evidence type="ECO:0000259" key="13">
    <source>
        <dbReference type="Pfam" id="PF01979"/>
    </source>
</evidence>
<dbReference type="Pfam" id="PF01979">
    <property type="entry name" value="Amidohydro_1"/>
    <property type="match status" value="1"/>
</dbReference>
<keyword evidence="6 9" id="KW-0378">Hydrolase</keyword>
<dbReference type="OMA" id="PCRKGAH"/>
<dbReference type="Proteomes" id="UP000008144">
    <property type="component" value="Unassembled WGS sequence"/>
</dbReference>
<evidence type="ECO:0000256" key="7">
    <source>
        <dbReference type="ARBA" id="ARBA00023277"/>
    </source>
</evidence>
<evidence type="ECO:0000256" key="2">
    <source>
        <dbReference type="ARBA" id="ARBA00010716"/>
    </source>
</evidence>
<dbReference type="InterPro" id="IPR032466">
    <property type="entry name" value="Metal_Hydrolase"/>
</dbReference>
<dbReference type="InParanoid" id="F6RNB7"/>
<evidence type="ECO:0000256" key="11">
    <source>
        <dbReference type="PIRSR" id="PIRSR038994-2"/>
    </source>
</evidence>
<evidence type="ECO:0000256" key="10">
    <source>
        <dbReference type="PIRSR" id="PIRSR038994-1"/>
    </source>
</evidence>
<keyword evidence="15" id="KW-1185">Reference proteome</keyword>
<keyword evidence="5 12" id="KW-0479">Metal-binding</keyword>
<dbReference type="GO" id="GO:0006046">
    <property type="term" value="P:N-acetylglucosamine catabolic process"/>
    <property type="evidence" value="ECO:0000318"/>
    <property type="project" value="GO_Central"/>
</dbReference>
<keyword evidence="7 9" id="KW-0119">Carbohydrate metabolism</keyword>
<dbReference type="EC" id="3.5.1.25" evidence="3 9"/>
<dbReference type="GO" id="GO:0046872">
    <property type="term" value="F:metal ion binding"/>
    <property type="evidence" value="ECO:0007669"/>
    <property type="project" value="UniProtKB-KW"/>
</dbReference>
<evidence type="ECO:0000256" key="4">
    <source>
        <dbReference type="ARBA" id="ARBA00018029"/>
    </source>
</evidence>
<feature type="binding site" evidence="11">
    <location>
        <position position="260"/>
    </location>
    <ligand>
        <name>substrate</name>
    </ligand>
</feature>
<dbReference type="FunFam" id="3.20.20.140:FF:000023">
    <property type="entry name" value="N-acetylglucosamine-6-phosphate deacetylase"/>
    <property type="match status" value="1"/>
</dbReference>
<comment type="cofactor">
    <cofactor evidence="12">
        <name>a divalent metal cation</name>
        <dbReference type="ChEBI" id="CHEBI:60240"/>
    </cofactor>
    <text evidence="12">Binds 1 divalent metal cation per subunit.</text>
</comment>
<dbReference type="HOGENOM" id="CLU_032482_0_2_1"/>
<dbReference type="PANTHER" id="PTHR11113:SF14">
    <property type="entry name" value="N-ACETYLGLUCOSAMINE-6-PHOSPHATE DEACETYLASE"/>
    <property type="match status" value="1"/>
</dbReference>
<evidence type="ECO:0000313" key="14">
    <source>
        <dbReference type="Ensembl" id="ENSCINP00000011926.3"/>
    </source>
</evidence>
<evidence type="ECO:0000313" key="15">
    <source>
        <dbReference type="Proteomes" id="UP000008144"/>
    </source>
</evidence>
<dbReference type="Ensembl" id="ENSCINT00000011926.3">
    <property type="protein sequence ID" value="ENSCINP00000011926.3"/>
    <property type="gene ID" value="ENSCING00000005785.3"/>
</dbReference>
<dbReference type="SUPFAM" id="SSF51556">
    <property type="entry name" value="Metallo-dependent hydrolases"/>
    <property type="match status" value="1"/>
</dbReference>
<gene>
    <name evidence="14" type="primary">LOC100179883</name>
</gene>
<reference evidence="14" key="2">
    <citation type="submission" date="2025-08" db="UniProtKB">
        <authorList>
            <consortium name="Ensembl"/>
        </authorList>
    </citation>
    <scope>IDENTIFICATION</scope>
</reference>
<dbReference type="InterPro" id="IPR003764">
    <property type="entry name" value="GlcNAc_6-P_deAcase"/>
</dbReference>
<sequence>ANKIVQFHNCRILRNHRLIWDDLWVRNGIIQNPRLLFFEEKKGSDIKIDCKGKILSPGFIDLQINGGFEIDFSSNVENVEFGVQKVAKGLLQYGVTSFCPTIVTSPSHIYKAILAKIQPKKGSKNGAAILGVHLEGPFICHEKKGAHPEKFIRKLTGCDSVLEVYGDLTNVKIVTLAPELDNACEVIKMLSEKGIIVSLGHSVSNLEQAENAVNSGAKLITHLFNAMLPFHHRDPGIVGLLTSKKIDKQIYYGMISDGIHTNPAALRIAHRANPKGMILVTDAISAMGLEPGTYQLGQQHVTIDEKRAFVANTKTLAGSIATLPHCIRHFKKATLSSIEEALEAATLHPAECLGMENTIGTLNYGAQADFVLLTDDLQVYSTYIAGQLVYSNSQ</sequence>
<dbReference type="Gene3D" id="3.20.20.140">
    <property type="entry name" value="Metal-dependent hydrolases"/>
    <property type="match status" value="1"/>
</dbReference>
<feature type="binding site" evidence="11">
    <location>
        <begin position="316"/>
        <end position="318"/>
    </location>
    <ligand>
        <name>substrate</name>
    </ligand>
</feature>
<dbReference type="MEROPS" id="M38.979"/>
<feature type="binding site" evidence="12">
    <location>
        <position position="201"/>
    </location>
    <ligand>
        <name>Zn(2+)</name>
        <dbReference type="ChEBI" id="CHEBI:29105"/>
    </ligand>
</feature>
<evidence type="ECO:0000256" key="6">
    <source>
        <dbReference type="ARBA" id="ARBA00022801"/>
    </source>
</evidence>
<evidence type="ECO:0000256" key="9">
    <source>
        <dbReference type="PIRNR" id="PIRNR038994"/>
    </source>
</evidence>
<evidence type="ECO:0000256" key="12">
    <source>
        <dbReference type="PIRSR" id="PIRSR038994-3"/>
    </source>
</evidence>
<feature type="binding site" evidence="11">
    <location>
        <begin position="225"/>
        <end position="226"/>
    </location>
    <ligand>
        <name>substrate</name>
    </ligand>
</feature>
<dbReference type="UniPathway" id="UPA00629"/>
<dbReference type="GO" id="GO:0008448">
    <property type="term" value="F:N-acetylglucosamine-6-phosphate deacetylase activity"/>
    <property type="evidence" value="ECO:0000318"/>
    <property type="project" value="GO_Central"/>
</dbReference>
<proteinExistence type="inferred from homology"/>
<dbReference type="CDD" id="cd00854">
    <property type="entry name" value="NagA"/>
    <property type="match status" value="1"/>
</dbReference>
<reference evidence="15" key="1">
    <citation type="journal article" date="2002" name="Science">
        <title>The draft genome of Ciona intestinalis: insights into chordate and vertebrate origins.</title>
        <authorList>
            <person name="Dehal P."/>
            <person name="Satou Y."/>
            <person name="Campbell R.K."/>
            <person name="Chapman J."/>
            <person name="Degnan B."/>
            <person name="De Tomaso A."/>
            <person name="Davidson B."/>
            <person name="Di Gregorio A."/>
            <person name="Gelpke M."/>
            <person name="Goodstein D.M."/>
            <person name="Harafuji N."/>
            <person name="Hastings K.E."/>
            <person name="Ho I."/>
            <person name="Hotta K."/>
            <person name="Huang W."/>
            <person name="Kawashima T."/>
            <person name="Lemaire P."/>
            <person name="Martinez D."/>
            <person name="Meinertzhagen I.A."/>
            <person name="Necula S."/>
            <person name="Nonaka M."/>
            <person name="Putnam N."/>
            <person name="Rash S."/>
            <person name="Saiga H."/>
            <person name="Satake M."/>
            <person name="Terry A."/>
            <person name="Yamada L."/>
            <person name="Wang H.G."/>
            <person name="Awazu S."/>
            <person name="Azumi K."/>
            <person name="Boore J."/>
            <person name="Branno M."/>
            <person name="Chin-Bow S."/>
            <person name="DeSantis R."/>
            <person name="Doyle S."/>
            <person name="Francino P."/>
            <person name="Keys D.N."/>
            <person name="Haga S."/>
            <person name="Hayashi H."/>
            <person name="Hino K."/>
            <person name="Imai K.S."/>
            <person name="Inaba K."/>
            <person name="Kano S."/>
            <person name="Kobayashi K."/>
            <person name="Kobayashi M."/>
            <person name="Lee B.I."/>
            <person name="Makabe K.W."/>
            <person name="Manohar C."/>
            <person name="Matassi G."/>
            <person name="Medina M."/>
            <person name="Mochizuki Y."/>
            <person name="Mount S."/>
            <person name="Morishita T."/>
            <person name="Miura S."/>
            <person name="Nakayama A."/>
            <person name="Nishizaka S."/>
            <person name="Nomoto H."/>
            <person name="Ohta F."/>
            <person name="Oishi K."/>
            <person name="Rigoutsos I."/>
            <person name="Sano M."/>
            <person name="Sasaki A."/>
            <person name="Sasakura Y."/>
            <person name="Shoguchi E."/>
            <person name="Shin-i T."/>
            <person name="Spagnuolo A."/>
            <person name="Stainier D."/>
            <person name="Suzuki M.M."/>
            <person name="Tassy O."/>
            <person name="Takatori N."/>
            <person name="Tokuoka M."/>
            <person name="Yagi K."/>
            <person name="Yoshizaki F."/>
            <person name="Wada S."/>
            <person name="Zhang C."/>
            <person name="Hyatt P.D."/>
            <person name="Larimer F."/>
            <person name="Detter C."/>
            <person name="Doggett N."/>
            <person name="Glavina T."/>
            <person name="Hawkins T."/>
            <person name="Richardson P."/>
            <person name="Lucas S."/>
            <person name="Kohara Y."/>
            <person name="Levine M."/>
            <person name="Satoh N."/>
            <person name="Rokhsar D.S."/>
        </authorList>
    </citation>
    <scope>NUCLEOTIDE SEQUENCE [LARGE SCALE GENOMIC DNA]</scope>
</reference>
<dbReference type="SUPFAM" id="SSF51338">
    <property type="entry name" value="Composite domain of metallo-dependent hydrolases"/>
    <property type="match status" value="1"/>
</dbReference>
<feature type="binding site" evidence="12">
    <location>
        <position position="135"/>
    </location>
    <ligand>
        <name>Zn(2+)</name>
        <dbReference type="ChEBI" id="CHEBI:29105"/>
    </ligand>
</feature>
<feature type="binding site" evidence="11">
    <location>
        <position position="233"/>
    </location>
    <ligand>
        <name>substrate</name>
    </ligand>
</feature>
<dbReference type="NCBIfam" id="TIGR00221">
    <property type="entry name" value="nagA"/>
    <property type="match status" value="1"/>
</dbReference>
<evidence type="ECO:0000256" key="1">
    <source>
        <dbReference type="ARBA" id="ARBA00004878"/>
    </source>
</evidence>
<feature type="binding site" evidence="12">
    <location>
        <position position="222"/>
    </location>
    <ligand>
        <name>Zn(2+)</name>
        <dbReference type="ChEBI" id="CHEBI:29105"/>
    </ligand>
</feature>
<dbReference type="Gene3D" id="2.30.40.10">
    <property type="entry name" value="Urease, subunit C, domain 1"/>
    <property type="match status" value="1"/>
</dbReference>
<dbReference type="GO" id="GO:0019262">
    <property type="term" value="P:N-acetylneuraminate catabolic process"/>
    <property type="evidence" value="ECO:0007669"/>
    <property type="project" value="UniProtKB-UniPathway"/>
</dbReference>
<evidence type="ECO:0000256" key="8">
    <source>
        <dbReference type="ARBA" id="ARBA00047647"/>
    </source>
</evidence>
<reference evidence="14" key="3">
    <citation type="submission" date="2025-09" db="UniProtKB">
        <authorList>
            <consortium name="Ensembl"/>
        </authorList>
    </citation>
    <scope>IDENTIFICATION</scope>
</reference>
<dbReference type="GeneTree" id="ENSGT00390000012605"/>
<accession>F6RNB7</accession>
<feature type="active site" description="Proton donor/acceptor" evidence="10">
    <location>
        <position position="282"/>
    </location>
</feature>
<evidence type="ECO:0000256" key="3">
    <source>
        <dbReference type="ARBA" id="ARBA00011899"/>
    </source>
</evidence>
<dbReference type="STRING" id="7719.ENSCINP00000011926"/>
<dbReference type="InterPro" id="IPR011059">
    <property type="entry name" value="Metal-dep_hydrolase_composite"/>
</dbReference>
<protein>
    <recommendedName>
        <fullName evidence="4 9">N-acetylglucosamine-6-phosphate deacetylase</fullName>
        <ecNumber evidence="3 9">3.5.1.25</ecNumber>
    </recommendedName>
</protein>